<dbReference type="RefSeq" id="WP_123288121.1">
    <property type="nucleotide sequence ID" value="NZ_JACIJB010000003.1"/>
</dbReference>
<evidence type="ECO:0000256" key="2">
    <source>
        <dbReference type="SAM" id="SignalP"/>
    </source>
</evidence>
<feature type="region of interest" description="Disordered" evidence="1">
    <location>
        <begin position="142"/>
        <end position="183"/>
    </location>
</feature>
<feature type="compositionally biased region" description="Basic and acidic residues" evidence="1">
    <location>
        <begin position="142"/>
        <end position="154"/>
    </location>
</feature>
<protein>
    <submittedName>
        <fullName evidence="3">Uncharacterized protein</fullName>
    </submittedName>
</protein>
<evidence type="ECO:0000313" key="3">
    <source>
        <dbReference type="EMBL" id="MBB5660390.1"/>
    </source>
</evidence>
<dbReference type="EMBL" id="JACIJB010000003">
    <property type="protein sequence ID" value="MBB5660390.1"/>
    <property type="molecule type" value="Genomic_DNA"/>
</dbReference>
<gene>
    <name evidence="3" type="ORF">FHS65_001135</name>
</gene>
<reference evidence="3 4" key="1">
    <citation type="submission" date="2020-08" db="EMBL/GenBank/DDBJ databases">
        <title>Genomic Encyclopedia of Type Strains, Phase IV (KMG-IV): sequencing the most valuable type-strain genomes for metagenomic binning, comparative biology and taxonomic classification.</title>
        <authorList>
            <person name="Goeker M."/>
        </authorList>
    </citation>
    <scope>NUCLEOTIDE SEQUENCE [LARGE SCALE GENOMIC DNA]</scope>
    <source>
        <strain evidence="3 4">DSM 24448</strain>
    </source>
</reference>
<proteinExistence type="predicted"/>
<feature type="compositionally biased region" description="Basic and acidic residues" evidence="1">
    <location>
        <begin position="163"/>
        <end position="183"/>
    </location>
</feature>
<feature type="signal peptide" evidence="2">
    <location>
        <begin position="1"/>
        <end position="34"/>
    </location>
</feature>
<keyword evidence="4" id="KW-1185">Reference proteome</keyword>
<accession>A0A7W9A3D0</accession>
<evidence type="ECO:0000313" key="4">
    <source>
        <dbReference type="Proteomes" id="UP000548978"/>
    </source>
</evidence>
<feature type="chain" id="PRO_5030787495" evidence="2">
    <location>
        <begin position="35"/>
        <end position="211"/>
    </location>
</feature>
<comment type="caution">
    <text evidence="3">The sequence shown here is derived from an EMBL/GenBank/DDBJ whole genome shotgun (WGS) entry which is preliminary data.</text>
</comment>
<evidence type="ECO:0000256" key="1">
    <source>
        <dbReference type="SAM" id="MobiDB-lite"/>
    </source>
</evidence>
<keyword evidence="2" id="KW-0732">Signal</keyword>
<dbReference type="AlphaFoldDB" id="A0A7W9A3D0"/>
<name>A0A7W9A3D0_9CAUL</name>
<sequence>MPTPRSFRALTPRTLALGAGLAALTLAAATPAAAQYRDQYRPPAQAYASYGSYGQSYGRADTRVVVTYGQPSPYDYGYSYPRTGAAGAVYEGETRVYAATGAAATGRGSYGYDDYGYGGGYYQSPRPHDGYAYRYRQRHDSYGLGHDRDYDRGGRYGYSRYQGYRDEYGYQDDRPRSDHRRDRYDDRYDRRDRRYDRRRDCDCSDVYMYDR</sequence>
<dbReference type="Proteomes" id="UP000548978">
    <property type="component" value="Unassembled WGS sequence"/>
</dbReference>
<organism evidence="3 4">
    <name type="scientific">Brevundimonas halotolerans</name>
    <dbReference type="NCBI Taxonomy" id="69670"/>
    <lineage>
        <taxon>Bacteria</taxon>
        <taxon>Pseudomonadati</taxon>
        <taxon>Pseudomonadota</taxon>
        <taxon>Alphaproteobacteria</taxon>
        <taxon>Caulobacterales</taxon>
        <taxon>Caulobacteraceae</taxon>
        <taxon>Brevundimonas</taxon>
    </lineage>
</organism>